<dbReference type="EMBL" id="CP121196">
    <property type="protein sequence ID" value="XBH18475.1"/>
    <property type="molecule type" value="Genomic_DNA"/>
</dbReference>
<dbReference type="AlphaFoldDB" id="A0AAU7DLE7"/>
<evidence type="ECO:0000313" key="1">
    <source>
        <dbReference type="EMBL" id="XBH18475.1"/>
    </source>
</evidence>
<sequence>MSRLSPACRHHIPVERSGIVSMAPDTSSTVFRDAGVFMELADYAERNGLDFNRQLVRELHRDALQLRIAALKTFLIRAPLA</sequence>
<name>A0AAU7DLE7_9BACT</name>
<organism evidence="1">
    <name type="scientific">Telmatobacter sp. DSM 110680</name>
    <dbReference type="NCBI Taxonomy" id="3036704"/>
    <lineage>
        <taxon>Bacteria</taxon>
        <taxon>Pseudomonadati</taxon>
        <taxon>Acidobacteriota</taxon>
        <taxon>Terriglobia</taxon>
        <taxon>Terriglobales</taxon>
        <taxon>Acidobacteriaceae</taxon>
        <taxon>Telmatobacter</taxon>
    </lineage>
</organism>
<gene>
    <name evidence="1" type="ORF">P8935_03860</name>
</gene>
<protein>
    <submittedName>
        <fullName evidence="1">Uncharacterized protein</fullName>
    </submittedName>
</protein>
<reference evidence="1" key="1">
    <citation type="submission" date="2023-03" db="EMBL/GenBank/DDBJ databases">
        <title>Edaphobacter sp.</title>
        <authorList>
            <person name="Huber K.J."/>
            <person name="Papendorf J."/>
            <person name="Pilke C."/>
            <person name="Bunk B."/>
            <person name="Sproeer C."/>
            <person name="Pester M."/>
        </authorList>
    </citation>
    <scope>NUCLEOTIDE SEQUENCE</scope>
    <source>
        <strain evidence="1">DSM 110680</strain>
    </source>
</reference>
<dbReference type="RefSeq" id="WP_348263700.1">
    <property type="nucleotide sequence ID" value="NZ_CP121196.1"/>
</dbReference>
<accession>A0AAU7DLE7</accession>
<proteinExistence type="predicted"/>